<name>A0A0L6W769_9FIRM</name>
<evidence type="ECO:0000259" key="1">
    <source>
        <dbReference type="PROSITE" id="PS50106"/>
    </source>
</evidence>
<dbReference type="InterPro" id="IPR045375">
    <property type="entry name" value="Put_radical_SAM-like_N"/>
</dbReference>
<dbReference type="Gene3D" id="3.20.20.70">
    <property type="entry name" value="Aldolase class I"/>
    <property type="match status" value="1"/>
</dbReference>
<dbReference type="SUPFAM" id="SSF102114">
    <property type="entry name" value="Radical SAM enzymes"/>
    <property type="match status" value="1"/>
</dbReference>
<dbReference type="InterPro" id="IPR041489">
    <property type="entry name" value="PDZ_6"/>
</dbReference>
<dbReference type="InterPro" id="IPR036034">
    <property type="entry name" value="PDZ_sf"/>
</dbReference>
<dbReference type="AlphaFoldDB" id="A0A0L6W769"/>
<comment type="caution">
    <text evidence="2">The sequence shown here is derived from an EMBL/GenBank/DDBJ whole genome shotgun (WGS) entry which is preliminary data.</text>
</comment>
<dbReference type="Pfam" id="PF19238">
    <property type="entry name" value="Radical_SAM_2"/>
    <property type="match status" value="1"/>
</dbReference>
<dbReference type="EMBL" id="LGTE01000002">
    <property type="protein sequence ID" value="KNZ70929.1"/>
    <property type="molecule type" value="Genomic_DNA"/>
</dbReference>
<dbReference type="InterPro" id="IPR001478">
    <property type="entry name" value="PDZ"/>
</dbReference>
<dbReference type="Pfam" id="PF04459">
    <property type="entry name" value="DUF512"/>
    <property type="match status" value="1"/>
</dbReference>
<evidence type="ECO:0000313" key="3">
    <source>
        <dbReference type="Proteomes" id="UP000037175"/>
    </source>
</evidence>
<protein>
    <recommendedName>
        <fullName evidence="1">PDZ domain-containing protein</fullName>
    </recommendedName>
</protein>
<feature type="domain" description="PDZ" evidence="1">
    <location>
        <begin position="1"/>
        <end position="39"/>
    </location>
</feature>
<dbReference type="SUPFAM" id="SSF50156">
    <property type="entry name" value="PDZ domain-like"/>
    <property type="match status" value="1"/>
</dbReference>
<dbReference type="InterPro" id="IPR007549">
    <property type="entry name" value="DUF512"/>
</dbReference>
<dbReference type="Gene3D" id="2.30.42.10">
    <property type="match status" value="1"/>
</dbReference>
<dbReference type="InterPro" id="IPR058240">
    <property type="entry name" value="rSAM_sf"/>
</dbReference>
<organism evidence="2 3">
    <name type="scientific">Thermincola ferriacetica</name>
    <dbReference type="NCBI Taxonomy" id="281456"/>
    <lineage>
        <taxon>Bacteria</taxon>
        <taxon>Bacillati</taxon>
        <taxon>Bacillota</taxon>
        <taxon>Clostridia</taxon>
        <taxon>Eubacteriales</taxon>
        <taxon>Thermincolaceae</taxon>
        <taxon>Thermincola</taxon>
    </lineage>
</organism>
<dbReference type="Pfam" id="PF17820">
    <property type="entry name" value="PDZ_6"/>
    <property type="match status" value="1"/>
</dbReference>
<dbReference type="InterPro" id="IPR013785">
    <property type="entry name" value="Aldolase_TIM"/>
</dbReference>
<gene>
    <name evidence="2" type="ORF">Tfer_0611</name>
</gene>
<evidence type="ECO:0000313" key="2">
    <source>
        <dbReference type="EMBL" id="KNZ70929.1"/>
    </source>
</evidence>
<sequence>MQKQGALINYVEPDSIAAEAGLEKGDVIRSVNGNPVTDLIDYKFLTTDEFLEIEVLKKSGEEWIIEIDKEFDEDLGLGFETATFDGIISCQNRCVFCFVDQMPAGMRKSLYIKDDDYRLSFLQGNFVTLTNLTAEAMQRIINMRLSPLYISVHTTNPDLRVKMLRNKKAARVMEQLQQLADAGIEMHTQIVLCPGINDGAELDRTLDDLTGFWPAVQSVAIVPVGLTGHRAGLTELRTVTPEEARDLINRINSRQQELRRKTGKTLVYLSDEFYLKAQMPIPPSEHYDDFAQLENGVGMVRLLYEDIAMARKNIPDKINPPRKVILATGILGEQAIKPMIEELNEVKGLWIDIFSVQNRFFGGAVTVTGLVTGSDIIHAFRERDLSGDLLVIPSVMCKKTEAVFLDDLTPQDLERRLGIKVSLIDISNGLDGFLDVLFNRRERDG</sequence>
<proteinExistence type="predicted"/>
<dbReference type="Proteomes" id="UP000037175">
    <property type="component" value="Unassembled WGS sequence"/>
</dbReference>
<dbReference type="PROSITE" id="PS50106">
    <property type="entry name" value="PDZ"/>
    <property type="match status" value="1"/>
</dbReference>
<accession>A0A0L6W769</accession>
<keyword evidence="3" id="KW-1185">Reference proteome</keyword>
<reference evidence="3" key="1">
    <citation type="submission" date="2015-07" db="EMBL/GenBank/DDBJ databases">
        <title>Complete Genome of Thermincola ferriacetica strain Z-0001T.</title>
        <authorList>
            <person name="Lusk B."/>
            <person name="Badalamenti J.P."/>
            <person name="Parameswaran P."/>
            <person name="Bond D.R."/>
            <person name="Torres C.I."/>
        </authorList>
    </citation>
    <scope>NUCLEOTIDE SEQUENCE [LARGE SCALE GENOMIC DNA]</scope>
    <source>
        <strain evidence="3">Z-0001</strain>
    </source>
</reference>